<dbReference type="InterPro" id="IPR031339">
    <property type="entry name" value="DUF4942"/>
</dbReference>
<evidence type="ECO:0000313" key="3">
    <source>
        <dbReference type="Proteomes" id="UP000004642"/>
    </source>
</evidence>
<evidence type="ECO:0000259" key="1">
    <source>
        <dbReference type="Pfam" id="PF13708"/>
    </source>
</evidence>
<dbReference type="PATRIC" id="fig|913241.3.peg.4062"/>
<sequence>MDFVRDNPREQVFEDDMFTIRYFQKGSGHITFKRLDLVEKMNDIVAKHYPGVLPAK</sequence>
<evidence type="ECO:0000313" key="2">
    <source>
        <dbReference type="EMBL" id="EHC30782.1"/>
    </source>
</evidence>
<dbReference type="Proteomes" id="UP000004642">
    <property type="component" value="Unassembled WGS sequence"/>
</dbReference>
<organism evidence="2 3">
    <name type="scientific">Salmonella enterica subsp. enterica serovar Alachua str. R6-377</name>
    <dbReference type="NCBI Taxonomy" id="913241"/>
    <lineage>
        <taxon>Bacteria</taxon>
        <taxon>Pseudomonadati</taxon>
        <taxon>Pseudomonadota</taxon>
        <taxon>Gammaproteobacteria</taxon>
        <taxon>Enterobacterales</taxon>
        <taxon>Enterobacteriaceae</taxon>
        <taxon>Salmonella</taxon>
    </lineage>
</organism>
<name>G5LVK1_SALET</name>
<dbReference type="AlphaFoldDB" id="G5LVK1"/>
<dbReference type="EMBL" id="AFCJ01002275">
    <property type="protein sequence ID" value="EHC30782.1"/>
    <property type="molecule type" value="Genomic_DNA"/>
</dbReference>
<protein>
    <recommendedName>
        <fullName evidence="1">DUF4942 domain-containing protein</fullName>
    </recommendedName>
</protein>
<accession>G5LVK1</accession>
<reference evidence="2 3" key="1">
    <citation type="journal article" date="2011" name="BMC Genomics">
        <title>Genome sequencing reveals diversification of virulence factor content and possible host adaptation in distinct subpopulations of Salmonella enterica.</title>
        <authorList>
            <person name="den Bakker H.C."/>
            <person name="Moreno Switt A.I."/>
            <person name="Govoni G."/>
            <person name="Cummings C.A."/>
            <person name="Ranieri M.L."/>
            <person name="Degoricija L."/>
            <person name="Hoelzer K."/>
            <person name="Rodriguez-Rivera L.D."/>
            <person name="Brown S."/>
            <person name="Bolchacova E."/>
            <person name="Furtado M.R."/>
            <person name="Wiedmann M."/>
        </authorList>
    </citation>
    <scope>NUCLEOTIDE SEQUENCE [LARGE SCALE GENOMIC DNA]</scope>
    <source>
        <strain evidence="2 3">R6-377</strain>
    </source>
</reference>
<dbReference type="Pfam" id="PF13708">
    <property type="entry name" value="DUF4942"/>
    <property type="match status" value="1"/>
</dbReference>
<feature type="domain" description="DUF4942" evidence="1">
    <location>
        <begin position="4"/>
        <end position="50"/>
    </location>
</feature>
<gene>
    <name evidence="2" type="ORF">LTSEALA_5330</name>
</gene>
<proteinExistence type="predicted"/>
<comment type="caution">
    <text evidence="2">The sequence shown here is derived from an EMBL/GenBank/DDBJ whole genome shotgun (WGS) entry which is preliminary data.</text>
</comment>